<proteinExistence type="predicted"/>
<name>A0A212LQI0_9HYPH</name>
<gene>
    <name evidence="2" type="ORF">KL86PLE_90665</name>
</gene>
<dbReference type="RefSeq" id="WP_288198774.1">
    <property type="nucleotide sequence ID" value="NZ_LT608334.1"/>
</dbReference>
<accession>A0A212LQI0</accession>
<reference evidence="2" key="1">
    <citation type="submission" date="2016-08" db="EMBL/GenBank/DDBJ databases">
        <authorList>
            <person name="Seilhamer J.J."/>
        </authorList>
    </citation>
    <scope>NUCLEOTIDE SEQUENCE</scope>
    <source>
        <strain evidence="2">86</strain>
    </source>
</reference>
<evidence type="ECO:0000313" key="2">
    <source>
        <dbReference type="EMBL" id="SCM79838.1"/>
    </source>
</evidence>
<feature type="region of interest" description="Disordered" evidence="1">
    <location>
        <begin position="1"/>
        <end position="21"/>
    </location>
</feature>
<sequence>MTASTRTTKQEATSQNQTREALDAWRRGDRLSDEQQDAVTWALCSCLARALGYQT</sequence>
<organism evidence="2">
    <name type="scientific">uncultured Pleomorphomonas sp</name>
    <dbReference type="NCBI Taxonomy" id="442121"/>
    <lineage>
        <taxon>Bacteria</taxon>
        <taxon>Pseudomonadati</taxon>
        <taxon>Pseudomonadota</taxon>
        <taxon>Alphaproteobacteria</taxon>
        <taxon>Hyphomicrobiales</taxon>
        <taxon>Pleomorphomonadaceae</taxon>
        <taxon>Pleomorphomonas</taxon>
        <taxon>environmental samples</taxon>
    </lineage>
</organism>
<feature type="compositionally biased region" description="Polar residues" evidence="1">
    <location>
        <begin position="1"/>
        <end position="19"/>
    </location>
</feature>
<dbReference type="EMBL" id="FMJD01000013">
    <property type="protein sequence ID" value="SCM79838.1"/>
    <property type="molecule type" value="Genomic_DNA"/>
</dbReference>
<evidence type="ECO:0000256" key="1">
    <source>
        <dbReference type="SAM" id="MobiDB-lite"/>
    </source>
</evidence>
<protein>
    <submittedName>
        <fullName evidence="2">Uncharacterized protein</fullName>
    </submittedName>
</protein>
<dbReference type="AlphaFoldDB" id="A0A212LQI0"/>